<dbReference type="OrthoDB" id="6775548at2759"/>
<accession>A0A9P0GBP1</accession>
<sequence length="167" mass="19720">MCQQLSKLIEKHHLLFLKLFPLHLTPKYHFLTHYPFIIKKIGPLTKIMTLRYESKHRQSKLAANVVSSRVNITRTLALKHQLQLTKRMVNNDGFTDRILYDGKYLEKTNILNIIPTFKDILRQTYAPDVDTILEIFETNVSLVKRITFNNVIFKKDDLVLTHYLEEP</sequence>
<gene>
    <name evidence="1" type="ORF">PSYICH_LOCUS8034</name>
</gene>
<protein>
    <submittedName>
        <fullName evidence="1">Uncharacterized protein</fullName>
    </submittedName>
</protein>
<organism evidence="1 2">
    <name type="scientific">Psylliodes chrysocephalus</name>
    <dbReference type="NCBI Taxonomy" id="3402493"/>
    <lineage>
        <taxon>Eukaryota</taxon>
        <taxon>Metazoa</taxon>
        <taxon>Ecdysozoa</taxon>
        <taxon>Arthropoda</taxon>
        <taxon>Hexapoda</taxon>
        <taxon>Insecta</taxon>
        <taxon>Pterygota</taxon>
        <taxon>Neoptera</taxon>
        <taxon>Endopterygota</taxon>
        <taxon>Coleoptera</taxon>
        <taxon>Polyphaga</taxon>
        <taxon>Cucujiformia</taxon>
        <taxon>Chrysomeloidea</taxon>
        <taxon>Chrysomelidae</taxon>
        <taxon>Galerucinae</taxon>
        <taxon>Alticini</taxon>
        <taxon>Psylliodes</taxon>
    </lineage>
</organism>
<dbReference type="Proteomes" id="UP001153636">
    <property type="component" value="Chromosome 21"/>
</dbReference>
<evidence type="ECO:0000313" key="2">
    <source>
        <dbReference type="Proteomes" id="UP001153636"/>
    </source>
</evidence>
<evidence type="ECO:0000313" key="1">
    <source>
        <dbReference type="EMBL" id="CAH1107358.1"/>
    </source>
</evidence>
<name>A0A9P0GBP1_9CUCU</name>
<dbReference type="AlphaFoldDB" id="A0A9P0GBP1"/>
<proteinExistence type="predicted"/>
<keyword evidence="2" id="KW-1185">Reference proteome</keyword>
<dbReference type="EMBL" id="OV651833">
    <property type="protein sequence ID" value="CAH1107358.1"/>
    <property type="molecule type" value="Genomic_DNA"/>
</dbReference>
<reference evidence="1" key="1">
    <citation type="submission" date="2022-01" db="EMBL/GenBank/DDBJ databases">
        <authorList>
            <person name="King R."/>
        </authorList>
    </citation>
    <scope>NUCLEOTIDE SEQUENCE</scope>
</reference>